<evidence type="ECO:0000313" key="2">
    <source>
        <dbReference type="EMBL" id="RCI07530.1"/>
    </source>
</evidence>
<dbReference type="EMBL" id="LKCN02000027">
    <property type="protein sequence ID" value="RCI07530.1"/>
    <property type="molecule type" value="Genomic_DNA"/>
</dbReference>
<dbReference type="Proteomes" id="UP000253664">
    <property type="component" value="Unassembled WGS sequence"/>
</dbReference>
<evidence type="ECO:0000313" key="3">
    <source>
        <dbReference type="Proteomes" id="UP000253664"/>
    </source>
</evidence>
<evidence type="ECO:0000313" key="1">
    <source>
        <dbReference type="EMBL" id="RCI07529.1"/>
    </source>
</evidence>
<dbReference type="AlphaFoldDB" id="A0A367KZD0"/>
<accession>A0A367KZD0</accession>
<comment type="caution">
    <text evidence="2">The sequence shown here is derived from an EMBL/GenBank/DDBJ whole genome shotgun (WGS) entry which is preliminary data.</text>
</comment>
<name>A0A367KZD0_9HYPO</name>
<keyword evidence="3" id="KW-1185">Reference proteome</keyword>
<organism evidence="2 3">
    <name type="scientific">Ophiocordyceps polyrhachis-furcata BCC 54312</name>
    <dbReference type="NCBI Taxonomy" id="1330021"/>
    <lineage>
        <taxon>Eukaryota</taxon>
        <taxon>Fungi</taxon>
        <taxon>Dikarya</taxon>
        <taxon>Ascomycota</taxon>
        <taxon>Pezizomycotina</taxon>
        <taxon>Sordariomycetes</taxon>
        <taxon>Hypocreomycetidae</taxon>
        <taxon>Hypocreales</taxon>
        <taxon>Ophiocordycipitaceae</taxon>
        <taxon>Ophiocordyceps</taxon>
    </lineage>
</organism>
<dbReference type="EMBL" id="LKCN02000027">
    <property type="protein sequence ID" value="RCI07529.1"/>
    <property type="molecule type" value="Genomic_DNA"/>
</dbReference>
<gene>
    <name evidence="1" type="ORF">L249_8320</name>
    <name evidence="2" type="ORF">L249_8321</name>
</gene>
<proteinExistence type="predicted"/>
<reference evidence="2 3" key="1">
    <citation type="journal article" date="2015" name="BMC Genomics">
        <title>Insights from the genome of Ophiocordyceps polyrhachis-furcata to pathogenicity and host specificity in insect fungi.</title>
        <authorList>
            <person name="Wichadakul D."/>
            <person name="Kobmoo N."/>
            <person name="Ingsriswang S."/>
            <person name="Tangphatsornruang S."/>
            <person name="Chantasingh D."/>
            <person name="Luangsa-ard J.J."/>
            <person name="Eurwilaichitr L."/>
        </authorList>
    </citation>
    <scope>NUCLEOTIDE SEQUENCE [LARGE SCALE GENOMIC DNA]</scope>
    <source>
        <strain evidence="2 3">BCC 54312</strain>
    </source>
</reference>
<reference evidence="2" key="2">
    <citation type="submission" date="2017-10" db="EMBL/GenBank/DDBJ databases">
        <title>A genome scan of diversifying selection in the zombie-ant fungus Ophiocordyceps unilateralis complex supports a role of enterotoxins in coevolution and host-specificity.</title>
        <authorList>
            <person name="Kobmoo N."/>
            <person name="Wichadakul D."/>
            <person name="Arnamnart N."/>
            <person name="Rodriguez De La Vega R.C."/>
            <person name="Luangsa-Ard J.-J."/>
            <person name="Giraud T."/>
        </authorList>
    </citation>
    <scope>NUCLEOTIDE SEQUENCE</scope>
    <source>
        <strain evidence="2">BCC 54312</strain>
    </source>
</reference>
<protein>
    <submittedName>
        <fullName evidence="2">Uncharacterized protein</fullName>
    </submittedName>
</protein>
<sequence length="80" mass="8903">MFILLPSALARENWKEESFILPIKSSITSIDIPSRVVGVIPGVARLPKFPRRELVILPGLLPKLGTDLRIVQVQMTRNGV</sequence>